<proteinExistence type="predicted"/>
<keyword evidence="3" id="KW-1185">Reference proteome</keyword>
<reference evidence="2" key="1">
    <citation type="submission" date="2023-10" db="EMBL/GenBank/DDBJ databases">
        <authorList>
            <person name="Chen Y."/>
            <person name="Shah S."/>
            <person name="Dougan E. K."/>
            <person name="Thang M."/>
            <person name="Chan C."/>
        </authorList>
    </citation>
    <scope>NUCLEOTIDE SEQUENCE [LARGE SCALE GENOMIC DNA]</scope>
</reference>
<feature type="region of interest" description="Disordered" evidence="1">
    <location>
        <begin position="1"/>
        <end position="26"/>
    </location>
</feature>
<dbReference type="Proteomes" id="UP001189429">
    <property type="component" value="Unassembled WGS sequence"/>
</dbReference>
<evidence type="ECO:0000313" key="2">
    <source>
        <dbReference type="EMBL" id="CAK0905004.1"/>
    </source>
</evidence>
<comment type="caution">
    <text evidence="2">The sequence shown here is derived from an EMBL/GenBank/DDBJ whole genome shotgun (WGS) entry which is preliminary data.</text>
</comment>
<evidence type="ECO:0000313" key="3">
    <source>
        <dbReference type="Proteomes" id="UP001189429"/>
    </source>
</evidence>
<name>A0ABN9XYH4_9DINO</name>
<dbReference type="EMBL" id="CAUYUJ010021501">
    <property type="protein sequence ID" value="CAK0905004.1"/>
    <property type="molecule type" value="Genomic_DNA"/>
</dbReference>
<gene>
    <name evidence="2" type="ORF">PCOR1329_LOCUS80863</name>
</gene>
<evidence type="ECO:0000256" key="1">
    <source>
        <dbReference type="SAM" id="MobiDB-lite"/>
    </source>
</evidence>
<organism evidence="2 3">
    <name type="scientific">Prorocentrum cordatum</name>
    <dbReference type="NCBI Taxonomy" id="2364126"/>
    <lineage>
        <taxon>Eukaryota</taxon>
        <taxon>Sar</taxon>
        <taxon>Alveolata</taxon>
        <taxon>Dinophyceae</taxon>
        <taxon>Prorocentrales</taxon>
        <taxon>Prorocentraceae</taxon>
        <taxon>Prorocentrum</taxon>
    </lineage>
</organism>
<protein>
    <submittedName>
        <fullName evidence="2">Uncharacterized protein</fullName>
    </submittedName>
</protein>
<accession>A0ABN9XYH4</accession>
<feature type="non-terminal residue" evidence="2">
    <location>
        <position position="183"/>
    </location>
</feature>
<feature type="compositionally biased region" description="Low complexity" evidence="1">
    <location>
        <begin position="1"/>
        <end position="12"/>
    </location>
</feature>
<sequence length="183" mass="18357">MQTTPTHTTITPSRERGSAARRRPRPSVPLLHAEAKAALLCHLLGVLTAPPGAAASRLRAPGPLRSGAWRPTGVEPQAPAASPRAAVALRFERCDFAALATDPPLLGGLERAVRGAVVAELPGVAPGNVRVQFLPLAAGAPLAGGVVARVEVLPALPEDALAPPGAPAPPAAAASAAAVQLQA</sequence>